<keyword evidence="1" id="KW-0147">Chitin-binding</keyword>
<feature type="compositionally biased region" description="Polar residues" evidence="6">
    <location>
        <begin position="1"/>
        <end position="16"/>
    </location>
</feature>
<feature type="compositionally biased region" description="Basic and acidic residues" evidence="6">
    <location>
        <begin position="43"/>
        <end position="54"/>
    </location>
</feature>
<keyword evidence="9" id="KW-1185">Reference proteome</keyword>
<dbReference type="RefSeq" id="WP_357971845.1">
    <property type="nucleotide sequence ID" value="NZ_JBFAIH010000001.1"/>
</dbReference>
<dbReference type="InterPro" id="IPR036508">
    <property type="entry name" value="Chitin-bd_dom_sf"/>
</dbReference>
<name>A0ABV3F0M6_9NOCA</name>
<dbReference type="Proteomes" id="UP001551658">
    <property type="component" value="Unassembled WGS sequence"/>
</dbReference>
<dbReference type="InterPro" id="IPR002557">
    <property type="entry name" value="Chitin-bd_dom"/>
</dbReference>
<feature type="domain" description="Chitin-binding type-2" evidence="7">
    <location>
        <begin position="152"/>
        <end position="208"/>
    </location>
</feature>
<proteinExistence type="predicted"/>
<reference evidence="8 9" key="1">
    <citation type="submission" date="2024-06" db="EMBL/GenBank/DDBJ databases">
        <title>The Natural Products Discovery Center: Release of the First 8490 Sequenced Strains for Exploring Actinobacteria Biosynthetic Diversity.</title>
        <authorList>
            <person name="Kalkreuter E."/>
            <person name="Kautsar S.A."/>
            <person name="Yang D."/>
            <person name="Bader C.D."/>
            <person name="Teijaro C.N."/>
            <person name="Fluegel L."/>
            <person name="Davis C.M."/>
            <person name="Simpson J.R."/>
            <person name="Lauterbach L."/>
            <person name="Steele A.D."/>
            <person name="Gui C."/>
            <person name="Meng S."/>
            <person name="Li G."/>
            <person name="Viehrig K."/>
            <person name="Ye F."/>
            <person name="Su P."/>
            <person name="Kiefer A.F."/>
            <person name="Nichols A."/>
            <person name="Cepeda A.J."/>
            <person name="Yan W."/>
            <person name="Fan B."/>
            <person name="Jiang Y."/>
            <person name="Adhikari A."/>
            <person name="Zheng C.-J."/>
            <person name="Schuster L."/>
            <person name="Cowan T.M."/>
            <person name="Smanski M.J."/>
            <person name="Chevrette M.G."/>
            <person name="De Carvalho L.P.S."/>
            <person name="Shen B."/>
        </authorList>
    </citation>
    <scope>NUCLEOTIDE SEQUENCE [LARGE SCALE GENOMIC DNA]</scope>
    <source>
        <strain evidence="8 9">NPDC050671</strain>
    </source>
</reference>
<dbReference type="PANTHER" id="PTHR23301">
    <property type="entry name" value="CHITIN BINDING PERITROPHIN-A"/>
    <property type="match status" value="1"/>
</dbReference>
<dbReference type="EMBL" id="JBFAIH010000001">
    <property type="protein sequence ID" value="MEV0361222.1"/>
    <property type="molecule type" value="Genomic_DNA"/>
</dbReference>
<gene>
    <name evidence="8" type="ORF">AB0H72_00850</name>
</gene>
<sequence length="220" mass="24093">MHATTTTRSLPATRSPSGFPRERAPTVCARERASISSNRRPRRETEPIRRDTGRNGKKTHPRHAHLSPGKWCDDIDSDDAWLMTRSARPAHWCGPLDPRHEASGLMPHLKETTVRFPSVLAVPAAGLLLGSALTLGTAATALAEDTRVDIAAFDCPEPDGLFPHPTDVTRYVECSNNVAVVRSCPNGLNWNRNGQYCDWPADAGAVADRYRSGRPLASPR</sequence>
<dbReference type="PROSITE" id="PS50940">
    <property type="entry name" value="CHIT_BIND_II"/>
    <property type="match status" value="1"/>
</dbReference>
<protein>
    <submittedName>
        <fullName evidence="8">Carbohydrate-binding module family 14 protein</fullName>
    </submittedName>
</protein>
<keyword evidence="3" id="KW-0677">Repeat</keyword>
<keyword evidence="4" id="KW-1015">Disulfide bond</keyword>
<evidence type="ECO:0000256" key="6">
    <source>
        <dbReference type="SAM" id="MobiDB-lite"/>
    </source>
</evidence>
<dbReference type="SMART" id="SM00494">
    <property type="entry name" value="ChtBD2"/>
    <property type="match status" value="1"/>
</dbReference>
<evidence type="ECO:0000256" key="1">
    <source>
        <dbReference type="ARBA" id="ARBA00022669"/>
    </source>
</evidence>
<dbReference type="InterPro" id="IPR051940">
    <property type="entry name" value="Chitin_bind-dev_reg"/>
</dbReference>
<dbReference type="PANTHER" id="PTHR23301:SF0">
    <property type="entry name" value="CHITIN-BINDING TYPE-2 DOMAIN-CONTAINING PROTEIN-RELATED"/>
    <property type="match status" value="1"/>
</dbReference>
<evidence type="ECO:0000256" key="5">
    <source>
        <dbReference type="ARBA" id="ARBA00023180"/>
    </source>
</evidence>
<feature type="compositionally biased region" description="Basic and acidic residues" evidence="6">
    <location>
        <begin position="20"/>
        <end position="33"/>
    </location>
</feature>
<feature type="region of interest" description="Disordered" evidence="6">
    <location>
        <begin position="1"/>
        <end position="69"/>
    </location>
</feature>
<evidence type="ECO:0000259" key="7">
    <source>
        <dbReference type="PROSITE" id="PS50940"/>
    </source>
</evidence>
<evidence type="ECO:0000313" key="8">
    <source>
        <dbReference type="EMBL" id="MEV0361222.1"/>
    </source>
</evidence>
<dbReference type="Gene3D" id="2.170.140.10">
    <property type="entry name" value="Chitin binding domain"/>
    <property type="match status" value="1"/>
</dbReference>
<evidence type="ECO:0000313" key="9">
    <source>
        <dbReference type="Proteomes" id="UP001551658"/>
    </source>
</evidence>
<dbReference type="SUPFAM" id="SSF57625">
    <property type="entry name" value="Invertebrate chitin-binding proteins"/>
    <property type="match status" value="1"/>
</dbReference>
<keyword evidence="5" id="KW-0325">Glycoprotein</keyword>
<comment type="caution">
    <text evidence="8">The sequence shown here is derived from an EMBL/GenBank/DDBJ whole genome shotgun (WGS) entry which is preliminary data.</text>
</comment>
<keyword evidence="2" id="KW-0732">Signal</keyword>
<evidence type="ECO:0000256" key="4">
    <source>
        <dbReference type="ARBA" id="ARBA00023157"/>
    </source>
</evidence>
<dbReference type="Pfam" id="PF01607">
    <property type="entry name" value="CBM_14"/>
    <property type="match status" value="1"/>
</dbReference>
<organism evidence="8 9">
    <name type="scientific">Nocardia fusca</name>
    <dbReference type="NCBI Taxonomy" id="941183"/>
    <lineage>
        <taxon>Bacteria</taxon>
        <taxon>Bacillati</taxon>
        <taxon>Actinomycetota</taxon>
        <taxon>Actinomycetes</taxon>
        <taxon>Mycobacteriales</taxon>
        <taxon>Nocardiaceae</taxon>
        <taxon>Nocardia</taxon>
    </lineage>
</organism>
<accession>A0ABV3F0M6</accession>
<evidence type="ECO:0000256" key="3">
    <source>
        <dbReference type="ARBA" id="ARBA00022737"/>
    </source>
</evidence>
<feature type="compositionally biased region" description="Basic residues" evidence="6">
    <location>
        <begin position="55"/>
        <end position="65"/>
    </location>
</feature>
<evidence type="ECO:0000256" key="2">
    <source>
        <dbReference type="ARBA" id="ARBA00022729"/>
    </source>
</evidence>